<dbReference type="AlphaFoldDB" id="A0A0F8YSB5"/>
<dbReference type="InterPro" id="IPR029044">
    <property type="entry name" value="Nucleotide-diphossugar_trans"/>
</dbReference>
<accession>A0A0F8YSB5</accession>
<gene>
    <name evidence="2" type="ORF">LCGC14_3058870</name>
</gene>
<organism evidence="2">
    <name type="scientific">marine sediment metagenome</name>
    <dbReference type="NCBI Taxonomy" id="412755"/>
    <lineage>
        <taxon>unclassified sequences</taxon>
        <taxon>metagenomes</taxon>
        <taxon>ecological metagenomes</taxon>
    </lineage>
</organism>
<evidence type="ECO:0000313" key="2">
    <source>
        <dbReference type="EMBL" id="KKK57004.1"/>
    </source>
</evidence>
<dbReference type="CDD" id="cd00761">
    <property type="entry name" value="Glyco_tranf_GTA_type"/>
    <property type="match status" value="1"/>
</dbReference>
<feature type="non-terminal residue" evidence="2">
    <location>
        <position position="1"/>
    </location>
</feature>
<sequence length="153" mass="17922">VSYIDLPRNYRDTGSTPKNVGVVLAKGKYISYLDDDNEYFPTHLQELVKLIERSGVDFVYGSTEIYNRSQPDKQVAVRDAEPPTFGFIDTSELLHKKDLIERFGWWHNTDYNEDGSPTGYWGTDWELIKRWLEGGASWKHSKEVTLKYYFKDR</sequence>
<dbReference type="SUPFAM" id="SSF53448">
    <property type="entry name" value="Nucleotide-diphospho-sugar transferases"/>
    <property type="match status" value="1"/>
</dbReference>
<dbReference type="Gene3D" id="3.90.550.10">
    <property type="entry name" value="Spore Coat Polysaccharide Biosynthesis Protein SpsA, Chain A"/>
    <property type="match status" value="1"/>
</dbReference>
<feature type="domain" description="Glycosyltransferase 2-like" evidence="1">
    <location>
        <begin position="18"/>
        <end position="84"/>
    </location>
</feature>
<proteinExistence type="predicted"/>
<dbReference type="EMBL" id="LAZR01064710">
    <property type="protein sequence ID" value="KKK57004.1"/>
    <property type="molecule type" value="Genomic_DNA"/>
</dbReference>
<evidence type="ECO:0000259" key="1">
    <source>
        <dbReference type="Pfam" id="PF00535"/>
    </source>
</evidence>
<protein>
    <recommendedName>
        <fullName evidence="1">Glycosyltransferase 2-like domain-containing protein</fullName>
    </recommendedName>
</protein>
<dbReference type="Pfam" id="PF00535">
    <property type="entry name" value="Glycos_transf_2"/>
    <property type="match status" value="1"/>
</dbReference>
<dbReference type="InterPro" id="IPR001173">
    <property type="entry name" value="Glyco_trans_2-like"/>
</dbReference>
<comment type="caution">
    <text evidence="2">The sequence shown here is derived from an EMBL/GenBank/DDBJ whole genome shotgun (WGS) entry which is preliminary data.</text>
</comment>
<reference evidence="2" key="1">
    <citation type="journal article" date="2015" name="Nature">
        <title>Complex archaea that bridge the gap between prokaryotes and eukaryotes.</title>
        <authorList>
            <person name="Spang A."/>
            <person name="Saw J.H."/>
            <person name="Jorgensen S.L."/>
            <person name="Zaremba-Niedzwiedzka K."/>
            <person name="Martijn J."/>
            <person name="Lind A.E."/>
            <person name="van Eijk R."/>
            <person name="Schleper C."/>
            <person name="Guy L."/>
            <person name="Ettema T.J."/>
        </authorList>
    </citation>
    <scope>NUCLEOTIDE SEQUENCE</scope>
</reference>
<name>A0A0F8YSB5_9ZZZZ</name>